<keyword evidence="2" id="KW-1185">Reference proteome</keyword>
<protein>
    <submittedName>
        <fullName evidence="1">Uncharacterized protein</fullName>
    </submittedName>
</protein>
<name>A0A3D8YEN3_9BACT</name>
<gene>
    <name evidence="1" type="ORF">DSL64_05375</name>
</gene>
<proteinExistence type="predicted"/>
<dbReference type="EMBL" id="QNUL01000003">
    <property type="protein sequence ID" value="REA63053.1"/>
    <property type="molecule type" value="Genomic_DNA"/>
</dbReference>
<dbReference type="Proteomes" id="UP000256373">
    <property type="component" value="Unassembled WGS sequence"/>
</dbReference>
<accession>A0A3D8YEN3</accession>
<organism evidence="1 2">
    <name type="scientific">Dyadobacter luteus</name>
    <dbReference type="NCBI Taxonomy" id="2259619"/>
    <lineage>
        <taxon>Bacteria</taxon>
        <taxon>Pseudomonadati</taxon>
        <taxon>Bacteroidota</taxon>
        <taxon>Cytophagia</taxon>
        <taxon>Cytophagales</taxon>
        <taxon>Spirosomataceae</taxon>
        <taxon>Dyadobacter</taxon>
    </lineage>
</organism>
<sequence length="130" mass="15161">MKTLVFSSKVLLDGKPAGFSGQFKMLHTESGNMYVYKVHVSRQSYSGSHLPGTGSAEQDQAWWRSMFYALVAFLENYNRIHGELPSDKNTFHDGRFYTPDHDMFGEKIRFRVEYRKQRDLNDKELILQDS</sequence>
<dbReference type="OrthoDB" id="955900at2"/>
<dbReference type="RefSeq" id="WP_115829641.1">
    <property type="nucleotide sequence ID" value="NZ_QNUL01000003.1"/>
</dbReference>
<evidence type="ECO:0000313" key="1">
    <source>
        <dbReference type="EMBL" id="REA63053.1"/>
    </source>
</evidence>
<reference evidence="1 2" key="1">
    <citation type="submission" date="2018-07" db="EMBL/GenBank/DDBJ databases">
        <title>Dyadobacter roseus sp. nov., isolated from rose rhizosphere soil.</title>
        <authorList>
            <person name="Chen L."/>
        </authorList>
    </citation>
    <scope>NUCLEOTIDE SEQUENCE [LARGE SCALE GENOMIC DNA]</scope>
    <source>
        <strain evidence="1 2">RS19</strain>
    </source>
</reference>
<dbReference type="AlphaFoldDB" id="A0A3D8YEN3"/>
<evidence type="ECO:0000313" key="2">
    <source>
        <dbReference type="Proteomes" id="UP000256373"/>
    </source>
</evidence>
<comment type="caution">
    <text evidence="1">The sequence shown here is derived from an EMBL/GenBank/DDBJ whole genome shotgun (WGS) entry which is preliminary data.</text>
</comment>